<evidence type="ECO:0000256" key="2">
    <source>
        <dbReference type="ARBA" id="ARBA00006386"/>
    </source>
</evidence>
<evidence type="ECO:0000256" key="7">
    <source>
        <dbReference type="SAM" id="Phobius"/>
    </source>
</evidence>
<evidence type="ECO:0000313" key="9">
    <source>
        <dbReference type="Proteomes" id="UP000002063"/>
    </source>
</evidence>
<dbReference type="PANTHER" id="PTHR43299:SF1">
    <property type="entry name" value="UPF0718 PROTEIN YRAQ"/>
    <property type="match status" value="1"/>
</dbReference>
<feature type="transmembrane region" description="Helical" evidence="7">
    <location>
        <begin position="237"/>
        <end position="262"/>
    </location>
</feature>
<dbReference type="EMBL" id="CP001787">
    <property type="protein sequence ID" value="ACX72923.1"/>
    <property type="molecule type" value="Genomic_DNA"/>
</dbReference>
<feature type="transmembrane region" description="Helical" evidence="7">
    <location>
        <begin position="315"/>
        <end position="335"/>
    </location>
</feature>
<reference evidence="8" key="1">
    <citation type="submission" date="2009-10" db="EMBL/GenBank/DDBJ databases">
        <title>Complete sequence of chromosome of Methanocaldococcus vulcanius M7.</title>
        <authorList>
            <consortium name="US DOE Joint Genome Institute"/>
            <person name="Lucas S."/>
            <person name="Copeland A."/>
            <person name="Lapidus A."/>
            <person name="Glavina del Rio T."/>
            <person name="Dalin E."/>
            <person name="Tice H."/>
            <person name="Bruce D."/>
            <person name="Goodwin L."/>
            <person name="Pitluck S."/>
            <person name="Lcollab F.I."/>
            <person name="Brettin T."/>
            <person name="Detter J.C."/>
            <person name="Han C."/>
            <person name="Tapia R."/>
            <person name="Kuske C.R."/>
            <person name="Schmutz J."/>
            <person name="Larimer F."/>
            <person name="Land M."/>
            <person name="Hauser L."/>
            <person name="Kyrpides N."/>
            <person name="Ovchinikova G."/>
            <person name="Sieprawska-Lupa M."/>
            <person name="Whitman W.B."/>
            <person name="Woyke T."/>
        </authorList>
    </citation>
    <scope>NUCLEOTIDE SEQUENCE [LARGE SCALE GENOMIC DNA]</scope>
    <source>
        <strain evidence="8">M7</strain>
    </source>
</reference>
<dbReference type="GO" id="GO:0005886">
    <property type="term" value="C:plasma membrane"/>
    <property type="evidence" value="ECO:0007669"/>
    <property type="project" value="UniProtKB-SubCell"/>
</dbReference>
<proteinExistence type="inferred from homology"/>
<evidence type="ECO:0000256" key="3">
    <source>
        <dbReference type="ARBA" id="ARBA00022475"/>
    </source>
</evidence>
<gene>
    <name evidence="8" type="ordered locus">Metvu_1065</name>
</gene>
<feature type="transmembrane region" description="Helical" evidence="7">
    <location>
        <begin position="282"/>
        <end position="303"/>
    </location>
</feature>
<dbReference type="STRING" id="579137.Metvu_1065"/>
<dbReference type="KEGG" id="mvu:Metvu_1065"/>
<evidence type="ECO:0000256" key="4">
    <source>
        <dbReference type="ARBA" id="ARBA00022692"/>
    </source>
</evidence>
<feature type="transmembrane region" description="Helical" evidence="7">
    <location>
        <begin position="64"/>
        <end position="88"/>
    </location>
</feature>
<keyword evidence="6 7" id="KW-0472">Membrane</keyword>
<feature type="transmembrane region" description="Helical" evidence="7">
    <location>
        <begin position="125"/>
        <end position="146"/>
    </location>
</feature>
<organism evidence="8 9">
    <name type="scientific">Methanocaldococcus vulcanius (strain ATCC 700851 / DSM 12094 / M7)</name>
    <name type="common">Methanococcus vulcanius</name>
    <dbReference type="NCBI Taxonomy" id="579137"/>
    <lineage>
        <taxon>Archaea</taxon>
        <taxon>Methanobacteriati</taxon>
        <taxon>Methanobacteriota</taxon>
        <taxon>Methanomada group</taxon>
        <taxon>Methanococci</taxon>
        <taxon>Methanococcales</taxon>
        <taxon>Methanocaldococcaceae</taxon>
        <taxon>Methanocaldococcus</taxon>
    </lineage>
</organism>
<dbReference type="AlphaFoldDB" id="C9RH71"/>
<dbReference type="Proteomes" id="UP000002063">
    <property type="component" value="Chromosome"/>
</dbReference>
<feature type="transmembrane region" description="Helical" evidence="7">
    <location>
        <begin position="341"/>
        <end position="362"/>
    </location>
</feature>
<feature type="transmembrane region" description="Helical" evidence="7">
    <location>
        <begin position="207"/>
        <end position="225"/>
    </location>
</feature>
<dbReference type="HOGENOM" id="CLU_058185_0_0_2"/>
<feature type="transmembrane region" description="Helical" evidence="7">
    <location>
        <begin position="100"/>
        <end position="119"/>
    </location>
</feature>
<comment type="similarity">
    <text evidence="2">Belongs to the UPF0718 family.</text>
</comment>
<dbReference type="OrthoDB" id="62734at2157"/>
<evidence type="ECO:0000256" key="6">
    <source>
        <dbReference type="ARBA" id="ARBA00023136"/>
    </source>
</evidence>
<dbReference type="Pfam" id="PF03773">
    <property type="entry name" value="ArsP_1"/>
    <property type="match status" value="1"/>
</dbReference>
<sequence>MDIIQYIINIFNVMLNTIVNYLNVNRILALLTAFLMAGGIASMINKNFIIKYFGSETPKYISYTVSAISGTLLAVCSCTILPLFASIYKRGAGIGPATTFLFSGPAINVLAIFYSAALLGWDIGFLRAVFAIFVSVLIGLSMGLIFKDHDLKRKFKVPKTKSISSRPMYQTVIFFALQFSMLLVITASPKLFPALSTPIFGNFLLKHLLFIILGVFLAVSVKIWFREEEIKKWLKESFSLLKIVFPLLILGVAIAGAIKAIIPPKYIVMYVGDNSLSSNFVASFIGALMYFATLTEVPIIKALMDLGMNVGPAMALLLAGPSLSIPTILTISKVLGKTKALTYLGLVVFFSTLCGYLAGNLLS</sequence>
<feature type="transmembrane region" description="Helical" evidence="7">
    <location>
        <begin position="167"/>
        <end position="187"/>
    </location>
</feature>
<dbReference type="InterPro" id="IPR005524">
    <property type="entry name" value="DUF318"/>
</dbReference>
<accession>C9RH71</accession>
<name>C9RH71_METVM</name>
<keyword evidence="9" id="KW-1185">Reference proteome</keyword>
<dbReference type="GeneID" id="8513404"/>
<keyword evidence="4 7" id="KW-0812">Transmembrane</keyword>
<keyword evidence="5 7" id="KW-1133">Transmembrane helix</keyword>
<evidence type="ECO:0000313" key="8">
    <source>
        <dbReference type="EMBL" id="ACX72923.1"/>
    </source>
</evidence>
<dbReference type="PANTHER" id="PTHR43299">
    <property type="entry name" value="UPF0718 PROTEIN YRAQ"/>
    <property type="match status" value="1"/>
</dbReference>
<feature type="transmembrane region" description="Helical" evidence="7">
    <location>
        <begin position="27"/>
        <end position="44"/>
    </location>
</feature>
<comment type="subcellular location">
    <subcellularLocation>
        <location evidence="1">Cell membrane</location>
        <topology evidence="1">Multi-pass membrane protein</topology>
    </subcellularLocation>
</comment>
<dbReference type="eggNOG" id="arCOG02712">
    <property type="taxonomic scope" value="Archaea"/>
</dbReference>
<evidence type="ECO:0000256" key="5">
    <source>
        <dbReference type="ARBA" id="ARBA00022989"/>
    </source>
</evidence>
<protein>
    <submittedName>
        <fullName evidence="8">Permease</fullName>
    </submittedName>
</protein>
<evidence type="ECO:0000256" key="1">
    <source>
        <dbReference type="ARBA" id="ARBA00004651"/>
    </source>
</evidence>
<dbReference type="RefSeq" id="WP_015733143.1">
    <property type="nucleotide sequence ID" value="NC_013407.1"/>
</dbReference>
<keyword evidence="3" id="KW-1003">Cell membrane</keyword>